<keyword evidence="1" id="KW-0812">Transmembrane</keyword>
<sequence>MKDKFGWLLRHYGMQRLVVIALAWPIYYVAWFIVQLTEYGQMGASLPAATRVATGMHDLWFGFWVASVSVPLLWIASYKLPIIEVQWGFRLIAFAWLFDGMVAIVQGCWMLRGESVPTVALVLQAWACGSVLPLLIGFVPWAMLELWGMVSEIPLLKRWAYSGIEEHAEWISPRKLKKQTQPLPRRLSI</sequence>
<proteinExistence type="predicted"/>
<dbReference type="KEGG" id="amob:HG15A2_03380"/>
<feature type="transmembrane region" description="Helical" evidence="1">
    <location>
        <begin position="124"/>
        <end position="148"/>
    </location>
</feature>
<reference evidence="2 3" key="1">
    <citation type="submission" date="2019-02" db="EMBL/GenBank/DDBJ databases">
        <title>Deep-cultivation of Planctomycetes and their phenomic and genomic characterization uncovers novel biology.</title>
        <authorList>
            <person name="Wiegand S."/>
            <person name="Jogler M."/>
            <person name="Boedeker C."/>
            <person name="Pinto D."/>
            <person name="Vollmers J."/>
            <person name="Rivas-Marin E."/>
            <person name="Kohn T."/>
            <person name="Peeters S.H."/>
            <person name="Heuer A."/>
            <person name="Rast P."/>
            <person name="Oberbeckmann S."/>
            <person name="Bunk B."/>
            <person name="Jeske O."/>
            <person name="Meyerdierks A."/>
            <person name="Storesund J.E."/>
            <person name="Kallscheuer N."/>
            <person name="Luecker S."/>
            <person name="Lage O.M."/>
            <person name="Pohl T."/>
            <person name="Merkel B.J."/>
            <person name="Hornburger P."/>
            <person name="Mueller R.-W."/>
            <person name="Bruemmer F."/>
            <person name="Labrenz M."/>
            <person name="Spormann A.M."/>
            <person name="Op den Camp H."/>
            <person name="Overmann J."/>
            <person name="Amann R."/>
            <person name="Jetten M.S.M."/>
            <person name="Mascher T."/>
            <person name="Medema M.H."/>
            <person name="Devos D.P."/>
            <person name="Kaster A.-K."/>
            <person name="Ovreas L."/>
            <person name="Rohde M."/>
            <person name="Galperin M.Y."/>
            <person name="Jogler C."/>
        </authorList>
    </citation>
    <scope>NUCLEOTIDE SEQUENCE [LARGE SCALE GENOMIC DNA]</scope>
    <source>
        <strain evidence="2 3">HG15A2</strain>
    </source>
</reference>
<feature type="transmembrane region" description="Helical" evidence="1">
    <location>
        <begin position="89"/>
        <end position="112"/>
    </location>
</feature>
<evidence type="ECO:0000313" key="3">
    <source>
        <dbReference type="Proteomes" id="UP000319852"/>
    </source>
</evidence>
<feature type="transmembrane region" description="Helical" evidence="1">
    <location>
        <begin position="12"/>
        <end position="34"/>
    </location>
</feature>
<protein>
    <submittedName>
        <fullName evidence="2">Uncharacterized protein</fullName>
    </submittedName>
</protein>
<evidence type="ECO:0000256" key="1">
    <source>
        <dbReference type="SAM" id="Phobius"/>
    </source>
</evidence>
<accession>A0A517MQC4</accession>
<evidence type="ECO:0000313" key="2">
    <source>
        <dbReference type="EMBL" id="QDS97079.1"/>
    </source>
</evidence>
<gene>
    <name evidence="2" type="ORF">HG15A2_03380</name>
</gene>
<keyword evidence="1" id="KW-0472">Membrane</keyword>
<keyword evidence="3" id="KW-1185">Reference proteome</keyword>
<organism evidence="2 3">
    <name type="scientific">Adhaeretor mobilis</name>
    <dbReference type="NCBI Taxonomy" id="1930276"/>
    <lineage>
        <taxon>Bacteria</taxon>
        <taxon>Pseudomonadati</taxon>
        <taxon>Planctomycetota</taxon>
        <taxon>Planctomycetia</taxon>
        <taxon>Pirellulales</taxon>
        <taxon>Lacipirellulaceae</taxon>
        <taxon>Adhaeretor</taxon>
    </lineage>
</organism>
<keyword evidence="1" id="KW-1133">Transmembrane helix</keyword>
<dbReference type="RefSeq" id="WP_218932257.1">
    <property type="nucleotide sequence ID" value="NZ_CP036263.1"/>
</dbReference>
<dbReference type="Proteomes" id="UP000319852">
    <property type="component" value="Chromosome"/>
</dbReference>
<feature type="transmembrane region" description="Helical" evidence="1">
    <location>
        <begin position="59"/>
        <end position="77"/>
    </location>
</feature>
<dbReference type="EMBL" id="CP036263">
    <property type="protein sequence ID" value="QDS97079.1"/>
    <property type="molecule type" value="Genomic_DNA"/>
</dbReference>
<dbReference type="AlphaFoldDB" id="A0A517MQC4"/>
<name>A0A517MQC4_9BACT</name>